<feature type="compositionally biased region" description="Basic and acidic residues" evidence="1">
    <location>
        <begin position="83"/>
        <end position="111"/>
    </location>
</feature>
<reference evidence="2" key="1">
    <citation type="submission" date="2001-05" db="EMBL/GenBank/DDBJ databases">
        <title>Oryza sativa nipponbare(GA3) genomic DNA, chromosome 6, PAC clone:P0528E12.</title>
        <authorList>
            <person name="Sasaki T."/>
            <person name="Matsumoto T."/>
            <person name="Yamamoto K."/>
        </authorList>
    </citation>
    <scope>NUCLEOTIDE SEQUENCE</scope>
</reference>
<feature type="compositionally biased region" description="Basic residues" evidence="1">
    <location>
        <begin position="65"/>
        <end position="82"/>
    </location>
</feature>
<dbReference type="EMBL" id="AP003713">
    <property type="protein sequence ID" value="BAD53726.1"/>
    <property type="molecule type" value="Genomic_DNA"/>
</dbReference>
<gene>
    <name evidence="3" type="ORF">OSJNBa0090E14.33</name>
    <name evidence="2" type="ORF">P0528E12.4</name>
</gene>
<organism evidence="3 4">
    <name type="scientific">Oryza sativa subsp. japonica</name>
    <name type="common">Rice</name>
    <dbReference type="NCBI Taxonomy" id="39947"/>
    <lineage>
        <taxon>Eukaryota</taxon>
        <taxon>Viridiplantae</taxon>
        <taxon>Streptophyta</taxon>
        <taxon>Embryophyta</taxon>
        <taxon>Tracheophyta</taxon>
        <taxon>Spermatophyta</taxon>
        <taxon>Magnoliopsida</taxon>
        <taxon>Liliopsida</taxon>
        <taxon>Poales</taxon>
        <taxon>Poaceae</taxon>
        <taxon>BOP clade</taxon>
        <taxon>Oryzoideae</taxon>
        <taxon>Oryzeae</taxon>
        <taxon>Oryzinae</taxon>
        <taxon>Oryza</taxon>
        <taxon>Oryza sativa</taxon>
    </lineage>
</organism>
<proteinExistence type="predicted"/>
<accession>Q5Z7G0</accession>
<dbReference type="AlphaFoldDB" id="Q5Z7G0"/>
<feature type="region of interest" description="Disordered" evidence="1">
    <location>
        <begin position="1"/>
        <end position="132"/>
    </location>
</feature>
<evidence type="ECO:0000313" key="3">
    <source>
        <dbReference type="EMBL" id="BAD54154.1"/>
    </source>
</evidence>
<reference evidence="4" key="4">
    <citation type="journal article" date="2008" name="Nucleic Acids Res.">
        <title>The rice annotation project database (RAP-DB): 2008 update.</title>
        <authorList>
            <consortium name="The rice annotation project (RAP)"/>
        </authorList>
    </citation>
    <scope>GENOME REANNOTATION</scope>
    <source>
        <strain evidence="4">cv. Nipponbare</strain>
    </source>
</reference>
<reference evidence="4" key="3">
    <citation type="journal article" date="2005" name="Nature">
        <title>The map-based sequence of the rice genome.</title>
        <authorList>
            <consortium name="International rice genome sequencing project (IRGSP)"/>
            <person name="Matsumoto T."/>
            <person name="Wu J."/>
            <person name="Kanamori H."/>
            <person name="Katayose Y."/>
            <person name="Fujisawa M."/>
            <person name="Namiki N."/>
            <person name="Mizuno H."/>
            <person name="Yamamoto K."/>
            <person name="Antonio B.A."/>
            <person name="Baba T."/>
            <person name="Sakata K."/>
            <person name="Nagamura Y."/>
            <person name="Aoki H."/>
            <person name="Arikawa K."/>
            <person name="Arita K."/>
            <person name="Bito T."/>
            <person name="Chiden Y."/>
            <person name="Fujitsuka N."/>
            <person name="Fukunaka R."/>
            <person name="Hamada M."/>
            <person name="Harada C."/>
            <person name="Hayashi A."/>
            <person name="Hijishita S."/>
            <person name="Honda M."/>
            <person name="Hosokawa S."/>
            <person name="Ichikawa Y."/>
            <person name="Idonuma A."/>
            <person name="Iijima M."/>
            <person name="Ikeda M."/>
            <person name="Ikeno M."/>
            <person name="Ito K."/>
            <person name="Ito S."/>
            <person name="Ito T."/>
            <person name="Ito Y."/>
            <person name="Ito Y."/>
            <person name="Iwabuchi A."/>
            <person name="Kamiya K."/>
            <person name="Karasawa W."/>
            <person name="Kurita K."/>
            <person name="Katagiri S."/>
            <person name="Kikuta A."/>
            <person name="Kobayashi H."/>
            <person name="Kobayashi N."/>
            <person name="Machita K."/>
            <person name="Maehara T."/>
            <person name="Masukawa M."/>
            <person name="Mizubayashi T."/>
            <person name="Mukai Y."/>
            <person name="Nagasaki H."/>
            <person name="Nagata Y."/>
            <person name="Naito S."/>
            <person name="Nakashima M."/>
            <person name="Nakama Y."/>
            <person name="Nakamichi Y."/>
            <person name="Nakamura M."/>
            <person name="Meguro A."/>
            <person name="Negishi M."/>
            <person name="Ohta I."/>
            <person name="Ohta T."/>
            <person name="Okamoto M."/>
            <person name="Ono N."/>
            <person name="Saji S."/>
            <person name="Sakaguchi M."/>
            <person name="Sakai K."/>
            <person name="Shibata M."/>
            <person name="Shimokawa T."/>
            <person name="Song J."/>
            <person name="Takazaki Y."/>
            <person name="Terasawa K."/>
            <person name="Tsugane M."/>
            <person name="Tsuji K."/>
            <person name="Ueda S."/>
            <person name="Waki K."/>
            <person name="Yamagata H."/>
            <person name="Yamamoto M."/>
            <person name="Yamamoto S."/>
            <person name="Yamane H."/>
            <person name="Yoshiki S."/>
            <person name="Yoshihara R."/>
            <person name="Yukawa K."/>
            <person name="Zhong H."/>
            <person name="Yano M."/>
            <person name="Yuan Q."/>
            <person name="Ouyang S."/>
            <person name="Liu J."/>
            <person name="Jones K.M."/>
            <person name="Gansberger K."/>
            <person name="Moffat K."/>
            <person name="Hill J."/>
            <person name="Bera J."/>
            <person name="Fadrosh D."/>
            <person name="Jin S."/>
            <person name="Johri S."/>
            <person name="Kim M."/>
            <person name="Overton L."/>
            <person name="Reardon M."/>
            <person name="Tsitrin T."/>
            <person name="Vuong H."/>
            <person name="Weaver B."/>
            <person name="Ciecko A."/>
            <person name="Tallon L."/>
            <person name="Jackson J."/>
            <person name="Pai G."/>
            <person name="Aken S.V."/>
            <person name="Utterback T."/>
            <person name="Reidmuller S."/>
            <person name="Feldblyum T."/>
            <person name="Hsiao J."/>
            <person name="Zismann V."/>
            <person name="Iobst S."/>
            <person name="de Vazeille A.R."/>
            <person name="Buell C.R."/>
            <person name="Ying K."/>
            <person name="Li Y."/>
            <person name="Lu T."/>
            <person name="Huang Y."/>
            <person name="Zhao Q."/>
            <person name="Feng Q."/>
            <person name="Zhang L."/>
            <person name="Zhu J."/>
            <person name="Weng Q."/>
            <person name="Mu J."/>
            <person name="Lu Y."/>
            <person name="Fan D."/>
            <person name="Liu Y."/>
            <person name="Guan J."/>
            <person name="Zhang Y."/>
            <person name="Yu S."/>
            <person name="Liu X."/>
            <person name="Zhang Y."/>
            <person name="Hong G."/>
            <person name="Han B."/>
            <person name="Choisne N."/>
            <person name="Demange N."/>
            <person name="Orjeda G."/>
            <person name="Samain S."/>
            <person name="Cattolico L."/>
            <person name="Pelletier E."/>
            <person name="Couloux A."/>
            <person name="Segurens B."/>
            <person name="Wincker P."/>
            <person name="D'Hont A."/>
            <person name="Scarpelli C."/>
            <person name="Weissenbach J."/>
            <person name="Salanoubat M."/>
            <person name="Quetier F."/>
            <person name="Yu Y."/>
            <person name="Kim H.R."/>
            <person name="Rambo T."/>
            <person name="Currie J."/>
            <person name="Collura K."/>
            <person name="Luo M."/>
            <person name="Yang T."/>
            <person name="Ammiraju J.S.S."/>
            <person name="Engler F."/>
            <person name="Soderlund C."/>
            <person name="Wing R.A."/>
            <person name="Palmer L.E."/>
            <person name="de la Bastide M."/>
            <person name="Spiegel L."/>
            <person name="Nascimento L."/>
            <person name="Zutavern T."/>
            <person name="O'Shaughnessy A."/>
            <person name="Dike S."/>
            <person name="Dedhia N."/>
            <person name="Preston R."/>
            <person name="Balija V."/>
            <person name="McCombie W.R."/>
            <person name="Chow T."/>
            <person name="Chen H."/>
            <person name="Chung M."/>
            <person name="Chen C."/>
            <person name="Shaw J."/>
            <person name="Wu H."/>
            <person name="Hsiao K."/>
            <person name="Chao Y."/>
            <person name="Chu M."/>
            <person name="Cheng C."/>
            <person name="Hour A."/>
            <person name="Lee P."/>
            <person name="Lin S."/>
            <person name="Lin Y."/>
            <person name="Liou J."/>
            <person name="Liu S."/>
            <person name="Hsing Y."/>
            <person name="Raghuvanshi S."/>
            <person name="Mohanty A."/>
            <person name="Bharti A.K."/>
            <person name="Gaur A."/>
            <person name="Gupta V."/>
            <person name="Kumar D."/>
            <person name="Ravi V."/>
            <person name="Vij S."/>
            <person name="Kapur A."/>
            <person name="Khurana P."/>
            <person name="Khurana P."/>
            <person name="Khurana J.P."/>
            <person name="Tyagi A.K."/>
            <person name="Gaikwad K."/>
            <person name="Singh A."/>
            <person name="Dalal V."/>
            <person name="Srivastava S."/>
            <person name="Dixit A."/>
            <person name="Pal A.K."/>
            <person name="Ghazi I.A."/>
            <person name="Yadav M."/>
            <person name="Pandit A."/>
            <person name="Bhargava A."/>
            <person name="Sureshbabu K."/>
            <person name="Batra K."/>
            <person name="Sharma T.R."/>
            <person name="Mohapatra T."/>
            <person name="Singh N.K."/>
            <person name="Messing J."/>
            <person name="Nelson A.B."/>
            <person name="Fuks G."/>
            <person name="Kavchok S."/>
            <person name="Keizer G."/>
            <person name="Linton E."/>
            <person name="Llaca V."/>
            <person name="Song R."/>
            <person name="Tanyolac B."/>
            <person name="Young S."/>
            <person name="Ho-Il K."/>
            <person name="Hahn J.H."/>
            <person name="Sangsakoo G."/>
            <person name="Vanavichit A."/>
            <person name="de Mattos Luiz.A.T."/>
            <person name="Zimmer P.D."/>
            <person name="Malone G."/>
            <person name="Dellagostin O."/>
            <person name="de Oliveira A.C."/>
            <person name="Bevan M."/>
            <person name="Bancroft I."/>
            <person name="Minx P."/>
            <person name="Cordum H."/>
            <person name="Wilson R."/>
            <person name="Cheng Z."/>
            <person name="Jin W."/>
            <person name="Jiang J."/>
            <person name="Leong S.A."/>
            <person name="Iwama H."/>
            <person name="Gojobori T."/>
            <person name="Itoh T."/>
            <person name="Niimura Y."/>
            <person name="Fujii Y."/>
            <person name="Habara T."/>
            <person name="Sakai H."/>
            <person name="Sato Y."/>
            <person name="Wilson G."/>
            <person name="Kumar K."/>
            <person name="McCouch S."/>
            <person name="Juretic N."/>
            <person name="Hoen D."/>
            <person name="Wright S."/>
            <person name="Bruskiewich R."/>
            <person name="Bureau T."/>
            <person name="Miyao A."/>
            <person name="Hirochika H."/>
            <person name="Nishikawa T."/>
            <person name="Kadowaki K."/>
            <person name="Sugiura M."/>
            <person name="Burr B."/>
            <person name="Sasaki T."/>
        </authorList>
    </citation>
    <scope>NUCLEOTIDE SEQUENCE [LARGE SCALE GENOMIC DNA]</scope>
    <source>
        <strain evidence="4">cv. Nipponbare</strain>
    </source>
</reference>
<feature type="compositionally biased region" description="Low complexity" evidence="1">
    <location>
        <begin position="9"/>
        <end position="21"/>
    </location>
</feature>
<dbReference type="EMBL" id="AP004739">
    <property type="protein sequence ID" value="BAD54154.1"/>
    <property type="molecule type" value="Genomic_DNA"/>
</dbReference>
<evidence type="ECO:0000313" key="2">
    <source>
        <dbReference type="EMBL" id="BAD53726.1"/>
    </source>
</evidence>
<evidence type="ECO:0000256" key="1">
    <source>
        <dbReference type="SAM" id="MobiDB-lite"/>
    </source>
</evidence>
<name>Q5Z7G0_ORYSJ</name>
<evidence type="ECO:0000313" key="4">
    <source>
        <dbReference type="Proteomes" id="UP000000763"/>
    </source>
</evidence>
<dbReference type="Proteomes" id="UP000000763">
    <property type="component" value="Chromosome 6"/>
</dbReference>
<reference evidence="3" key="2">
    <citation type="submission" date="2002-02" db="EMBL/GenBank/DDBJ databases">
        <title>Oryza sativa nipponbare(GA3) genomic DNA, chromosome 6, BAC clone:OSJNBa0090E14.</title>
        <authorList>
            <person name="Sasaki T."/>
            <person name="Matsumoto T."/>
            <person name="Yamamoto K."/>
        </authorList>
    </citation>
    <scope>NUCLEOTIDE SEQUENCE</scope>
</reference>
<protein>
    <submittedName>
        <fullName evidence="3">Uncharacterized protein</fullName>
    </submittedName>
</protein>
<sequence>MVGGSRGHGAAAGDAEAAAAGDVDDDDEDSDGGVEDDAWALAAAAMAERRSAGRTRQSACGRWRSVGRTRRRAEPRRWRRAGVRRELCHRPRCARSPDDTTQRDREGEGGSRRRSGPPPLWAPGQASWSSPSLAWTSPSVVVLIPRRRFKPPVAADS</sequence>
<feature type="compositionally biased region" description="Acidic residues" evidence="1">
    <location>
        <begin position="22"/>
        <end position="38"/>
    </location>
</feature>